<reference evidence="4 5" key="1">
    <citation type="submission" date="2022-04" db="EMBL/GenBank/DDBJ databases">
        <title>Positive selection, recombination, and allopatry shape intraspecific diversity of widespread and dominant cyanobacteria.</title>
        <authorList>
            <person name="Wei J."/>
            <person name="Shu W."/>
            <person name="Hu C."/>
        </authorList>
    </citation>
    <scope>NUCLEOTIDE SEQUENCE [LARGE SCALE GENOMIC DNA]</scope>
    <source>
        <strain evidence="4 5">AS-A4</strain>
    </source>
</reference>
<feature type="compositionally biased region" description="Low complexity" evidence="2">
    <location>
        <begin position="333"/>
        <end position="344"/>
    </location>
</feature>
<feature type="domain" description="PBP" evidence="3">
    <location>
        <begin position="69"/>
        <end position="295"/>
    </location>
</feature>
<feature type="region of interest" description="Disordered" evidence="2">
    <location>
        <begin position="306"/>
        <end position="355"/>
    </location>
</feature>
<dbReference type="PANTHER" id="PTHR30570:SF1">
    <property type="entry name" value="PHOSPHATE-BINDING PROTEIN PSTS"/>
    <property type="match status" value="1"/>
</dbReference>
<feature type="compositionally biased region" description="Polar residues" evidence="2">
    <location>
        <begin position="312"/>
        <end position="328"/>
    </location>
</feature>
<dbReference type="SUPFAM" id="SSF53850">
    <property type="entry name" value="Periplasmic binding protein-like II"/>
    <property type="match status" value="1"/>
</dbReference>
<protein>
    <submittedName>
        <fullName evidence="4">DUF4912 domain-containing protein</fullName>
    </submittedName>
</protein>
<evidence type="ECO:0000313" key="5">
    <source>
        <dbReference type="Proteomes" id="UP001476950"/>
    </source>
</evidence>
<sequence length="789" mass="84953">MTRLRKQETSIVSLTILFTLSFAASVAGGIIASKATAARPLAGTLMVNPILAQTASTIAFPLPTNVPVGTSIRIGGSSGMGTINQALKQRFEQRFVGTKVELNTQGTGPAIKDLMDNNADLAAIGRTLMPQEKAQGLVAVPVSRHKIAIIVGAENPFKGGLTFEQFAKIFRGEIKDWAQVGGEPGPIRFIDRPGSSDTRQAFRNYPVFKQAPFATGKTAQQLGQDSTSQVVEALKVSGIGYAIADQLKDYSNVRIVPINNTLPSNPKYPFSQPLIYVYKGPQPNLPAQAFLGYAAAPVSRQTIETARKEATASATNPDVTSPSPQETIPSPQPVSSDVPVPSTVAQAPSVNGDTDEPTKSWLWLLALPLLGSFVWWVLKNRDAESELAEPELEEDIEEGFIPPTVNPMPTGEPLTEASIVPIADVAAPLLGAIQPLSSSRIILVPRDCKNAYAYWEIPAEAQASLQQQGAQKLVIRLYDVTGIDIRRQPPESLQEFECEAQAQDRHLPIRTDDRTYLAELGYIAAEGRWLQVARSEPVHVPACPVAQKAIAPDAASDEIPSDSVVLADGTLSTEGAASPVIAVDRSGLYATADDNQLVQEPYATSTALQTGEIAQASAWYDESEDAASLTADTIAKGEAMDGMVWHRSLETIALETLNLSETPEPVFAASALTERTIADSSQPTSQSQLMLIPRADQALYVYWEADQGEKDALKQQGGQQMVLRVYAATGTGNAFPQSVQQYFCNDWDQDQHVSVPISNLEYIAELGYMALDGRFLMLARSTPTWVPGA</sequence>
<keyword evidence="5" id="KW-1185">Reference proteome</keyword>
<dbReference type="InterPro" id="IPR024370">
    <property type="entry name" value="PBP_domain"/>
</dbReference>
<dbReference type="EMBL" id="JAMPLM010000017">
    <property type="protein sequence ID" value="MEP1060384.1"/>
    <property type="molecule type" value="Genomic_DNA"/>
</dbReference>
<evidence type="ECO:0000313" key="4">
    <source>
        <dbReference type="EMBL" id="MEP1060384.1"/>
    </source>
</evidence>
<dbReference type="InterPro" id="IPR032585">
    <property type="entry name" value="DUF4912"/>
</dbReference>
<keyword evidence="1" id="KW-0732">Signal</keyword>
<accession>A0ABV0KME6</accession>
<dbReference type="RefSeq" id="WP_190446265.1">
    <property type="nucleotide sequence ID" value="NZ_JAMPLM010000017.1"/>
</dbReference>
<dbReference type="Pfam" id="PF12849">
    <property type="entry name" value="PBP_like_2"/>
    <property type="match status" value="1"/>
</dbReference>
<organism evidence="4 5">
    <name type="scientific">Stenomitos frigidus AS-A4</name>
    <dbReference type="NCBI Taxonomy" id="2933935"/>
    <lineage>
        <taxon>Bacteria</taxon>
        <taxon>Bacillati</taxon>
        <taxon>Cyanobacteriota</taxon>
        <taxon>Cyanophyceae</taxon>
        <taxon>Leptolyngbyales</taxon>
        <taxon>Leptolyngbyaceae</taxon>
        <taxon>Stenomitos</taxon>
    </lineage>
</organism>
<dbReference type="InterPro" id="IPR050811">
    <property type="entry name" value="Phosphate_ABC_transporter"/>
</dbReference>
<dbReference type="PANTHER" id="PTHR30570">
    <property type="entry name" value="PERIPLASMIC PHOSPHATE BINDING COMPONENT OF PHOSPHATE ABC TRANSPORTER"/>
    <property type="match status" value="1"/>
</dbReference>
<evidence type="ECO:0000259" key="3">
    <source>
        <dbReference type="Pfam" id="PF12849"/>
    </source>
</evidence>
<gene>
    <name evidence="4" type="ORF">NDI38_18265</name>
</gene>
<name>A0ABV0KME6_9CYAN</name>
<dbReference type="Proteomes" id="UP001476950">
    <property type="component" value="Unassembled WGS sequence"/>
</dbReference>
<evidence type="ECO:0000256" key="2">
    <source>
        <dbReference type="SAM" id="MobiDB-lite"/>
    </source>
</evidence>
<dbReference type="Pfam" id="PF16258">
    <property type="entry name" value="DUF4912"/>
    <property type="match status" value="2"/>
</dbReference>
<evidence type="ECO:0000256" key="1">
    <source>
        <dbReference type="ARBA" id="ARBA00022729"/>
    </source>
</evidence>
<dbReference type="Gene3D" id="3.40.190.10">
    <property type="entry name" value="Periplasmic binding protein-like II"/>
    <property type="match status" value="2"/>
</dbReference>
<proteinExistence type="predicted"/>
<comment type="caution">
    <text evidence="4">The sequence shown here is derived from an EMBL/GenBank/DDBJ whole genome shotgun (WGS) entry which is preliminary data.</text>
</comment>